<keyword evidence="3" id="KW-0862">Zinc</keyword>
<proteinExistence type="predicted"/>
<feature type="domain" description="TFIIS-type" evidence="5">
    <location>
        <begin position="12"/>
        <end position="67"/>
    </location>
</feature>
<dbReference type="Pfam" id="PF01096">
    <property type="entry name" value="Zn_ribbon_TFIIS"/>
    <property type="match status" value="1"/>
</dbReference>
<dbReference type="EMBL" id="CAXAMM010015558">
    <property type="protein sequence ID" value="CAK9036633.1"/>
    <property type="molecule type" value="Genomic_DNA"/>
</dbReference>
<protein>
    <submittedName>
        <fullName evidence="6">DNA-directed RNA polymerase I subunit RPA12 (DNA-directed RNA polymerase I subunit H) (Zinc ribbon domain-containing protein 1)</fullName>
    </submittedName>
</protein>
<gene>
    <name evidence="6" type="ORF">SCF082_LOCUS21807</name>
</gene>
<comment type="caution">
    <text evidence="6">The sequence shown here is derived from an EMBL/GenBank/DDBJ whole genome shotgun (WGS) entry which is preliminary data.</text>
</comment>
<dbReference type="PROSITE" id="PS51133">
    <property type="entry name" value="ZF_TFIIS_2"/>
    <property type="match status" value="1"/>
</dbReference>
<dbReference type="Gene3D" id="2.20.25.10">
    <property type="match status" value="1"/>
</dbReference>
<name>A0ABP0LDD3_9DINO</name>
<accession>A0ABP0LDD3</accession>
<evidence type="ECO:0000256" key="3">
    <source>
        <dbReference type="ARBA" id="ARBA00022833"/>
    </source>
</evidence>
<sequence>MAFHQVTEHPEIDQECPSCGHNRLQFWTRQLRSADEGLSVFFLCWGTQLRVCMFSSGSCEPCFYLFLKS</sequence>
<evidence type="ECO:0000256" key="4">
    <source>
        <dbReference type="PROSITE-ProRule" id="PRU00472"/>
    </source>
</evidence>
<dbReference type="InterPro" id="IPR001222">
    <property type="entry name" value="Znf_TFIIS"/>
</dbReference>
<keyword evidence="6" id="KW-0240">DNA-directed RNA polymerase</keyword>
<dbReference type="SUPFAM" id="SSF57783">
    <property type="entry name" value="Zinc beta-ribbon"/>
    <property type="match status" value="1"/>
</dbReference>
<dbReference type="Proteomes" id="UP001642464">
    <property type="component" value="Unassembled WGS sequence"/>
</dbReference>
<dbReference type="SMART" id="SM00440">
    <property type="entry name" value="ZnF_C2C2"/>
    <property type="match status" value="1"/>
</dbReference>
<evidence type="ECO:0000256" key="2">
    <source>
        <dbReference type="ARBA" id="ARBA00022771"/>
    </source>
</evidence>
<dbReference type="GO" id="GO:0000428">
    <property type="term" value="C:DNA-directed RNA polymerase complex"/>
    <property type="evidence" value="ECO:0007669"/>
    <property type="project" value="UniProtKB-KW"/>
</dbReference>
<keyword evidence="6" id="KW-0804">Transcription</keyword>
<evidence type="ECO:0000256" key="1">
    <source>
        <dbReference type="ARBA" id="ARBA00022723"/>
    </source>
</evidence>
<keyword evidence="1" id="KW-0479">Metal-binding</keyword>
<reference evidence="6 7" key="1">
    <citation type="submission" date="2024-02" db="EMBL/GenBank/DDBJ databases">
        <authorList>
            <person name="Chen Y."/>
            <person name="Shah S."/>
            <person name="Dougan E. K."/>
            <person name="Thang M."/>
            <person name="Chan C."/>
        </authorList>
    </citation>
    <scope>NUCLEOTIDE SEQUENCE [LARGE SCALE GENOMIC DNA]</scope>
</reference>
<organism evidence="6 7">
    <name type="scientific">Durusdinium trenchii</name>
    <dbReference type="NCBI Taxonomy" id="1381693"/>
    <lineage>
        <taxon>Eukaryota</taxon>
        <taxon>Sar</taxon>
        <taxon>Alveolata</taxon>
        <taxon>Dinophyceae</taxon>
        <taxon>Suessiales</taxon>
        <taxon>Symbiodiniaceae</taxon>
        <taxon>Durusdinium</taxon>
    </lineage>
</organism>
<evidence type="ECO:0000313" key="7">
    <source>
        <dbReference type="Proteomes" id="UP001642464"/>
    </source>
</evidence>
<evidence type="ECO:0000313" key="6">
    <source>
        <dbReference type="EMBL" id="CAK9036633.1"/>
    </source>
</evidence>
<keyword evidence="7" id="KW-1185">Reference proteome</keyword>
<keyword evidence="2 4" id="KW-0863">Zinc-finger</keyword>
<evidence type="ECO:0000259" key="5">
    <source>
        <dbReference type="PROSITE" id="PS51133"/>
    </source>
</evidence>